<accession>A0A0H5Q539</accession>
<reference evidence="1" key="2">
    <citation type="submission" date="2015-07" db="EMBL/GenBank/DDBJ databases">
        <title>Plasmids, circular viruses and viroids from rat gut.</title>
        <authorList>
            <person name="Jorgensen T.J."/>
            <person name="Hansen M.A."/>
            <person name="Xu Z."/>
            <person name="Tabak M.A."/>
            <person name="Sorensen S.J."/>
            <person name="Hansen L.H."/>
        </authorList>
    </citation>
    <scope>NUCLEOTIDE SEQUENCE</scope>
    <source>
        <strain evidence="1">RGFK1382</strain>
    </source>
</reference>
<dbReference type="InterPro" id="IPR057000">
    <property type="entry name" value="Smaco_capsid"/>
</dbReference>
<dbReference type="AlphaFoldDB" id="A0A0H5Q539"/>
<name>A0A0H5Q539_9ZZZZ</name>
<organism evidence="1">
    <name type="scientific">uncultured prokaryote</name>
    <dbReference type="NCBI Taxonomy" id="198431"/>
    <lineage>
        <taxon>unclassified sequences</taxon>
        <taxon>environmental samples</taxon>
    </lineage>
</organism>
<reference evidence="1" key="1">
    <citation type="submission" date="2015-06" db="EMBL/GenBank/DDBJ databases">
        <authorList>
            <person name="Joergensen T."/>
        </authorList>
    </citation>
    <scope>NUCLEOTIDE SEQUENCE</scope>
    <source>
        <strain evidence="1">RGFK1382</strain>
    </source>
</reference>
<dbReference type="Pfam" id="PF23784">
    <property type="entry name" value="Smaco_capsid"/>
    <property type="match status" value="1"/>
</dbReference>
<evidence type="ECO:0000313" key="1">
    <source>
        <dbReference type="EMBL" id="CRY97146.1"/>
    </source>
</evidence>
<dbReference type="EMBL" id="LN853943">
    <property type="protein sequence ID" value="CRY97146.1"/>
    <property type="molecule type" value="Genomic_DNA"/>
</dbReference>
<proteinExistence type="predicted"/>
<sequence>MVNASISEMYDLSTTVNEGTVLKIHTPIGNNVKRHLLGFFLQYKKFRYIGAKVTLVPASTLPADPLQLSYAAGEATIDPRDMVNPILWRHYHGEAMLSDPLPKEEQPAYGNLGDLALNGEYLGSSVTEQNYLSGGTIDTVYPQCLMDPSFRKAGVQAGFSTFVKPFVYKLATNAQILPNQTFVPGASASFSDGVTNAQIGGAGGVRIYSNTESVDETGIDSYKTGSSGQPVFTNRLESLGWMDTLTRSVVTTEGSSPYASAFPVGGAAGSGPNRVGANVAVQTFLPNIPMLYIMLPPAYKSLFYFRLIIKHYFAFSGFRSCMNVQSYGAANLVAPIPQMVPSTTTQALAEMVDEISDGNPDSLIVENGEIVSTADGVL</sequence>
<protein>
    <submittedName>
        <fullName evidence="1">Uncharacterized protein</fullName>
    </submittedName>
</protein>